<evidence type="ECO:0000256" key="1">
    <source>
        <dbReference type="ARBA" id="ARBA00004370"/>
    </source>
</evidence>
<protein>
    <recommendedName>
        <fullName evidence="7">ATP synthase subunit delta</fullName>
    </recommendedName>
    <alternativeName>
        <fullName evidence="7">ATP synthase F(1) sector subunit delta</fullName>
    </alternativeName>
    <alternativeName>
        <fullName evidence="7">F-type ATPase subunit delta</fullName>
        <shortName evidence="7">F-ATPase subunit delta</shortName>
    </alternativeName>
</protein>
<dbReference type="EMBL" id="AP021861">
    <property type="protein sequence ID" value="BBO33672.1"/>
    <property type="molecule type" value="Genomic_DNA"/>
</dbReference>
<keyword evidence="5 7" id="KW-0472">Membrane</keyword>
<evidence type="ECO:0000256" key="2">
    <source>
        <dbReference type="ARBA" id="ARBA00022448"/>
    </source>
</evidence>
<dbReference type="GO" id="GO:0045259">
    <property type="term" value="C:proton-transporting ATP synthase complex"/>
    <property type="evidence" value="ECO:0007669"/>
    <property type="project" value="UniProtKB-KW"/>
</dbReference>
<dbReference type="GO" id="GO:0016787">
    <property type="term" value="F:hydrolase activity"/>
    <property type="evidence" value="ECO:0007669"/>
    <property type="project" value="UniProtKB-KW"/>
</dbReference>
<reference evidence="9" key="1">
    <citation type="submission" date="2019-10" db="EMBL/GenBank/DDBJ databases">
        <title>Lacipirellula parvula gen. nov., sp. nov., representing a lineage of planctomycetes widespread in freshwater anoxic habitats, and description of the family Lacipirellulaceae.</title>
        <authorList>
            <person name="Dedysh S.N."/>
            <person name="Kulichevskaya I.S."/>
            <person name="Beletsky A.V."/>
            <person name="Rakitin A.L."/>
            <person name="Mardanov A.V."/>
            <person name="Ivanova A.A."/>
            <person name="Saltykova V.X."/>
            <person name="Rijpstra W.I.C."/>
            <person name="Sinninghe Damste J.S."/>
            <person name="Ravin N.V."/>
        </authorList>
    </citation>
    <scope>NUCLEOTIDE SEQUENCE [LARGE SCALE GENOMIC DNA]</scope>
    <source>
        <strain evidence="9">PX69</strain>
    </source>
</reference>
<keyword evidence="3 7" id="KW-0375">Hydrogen ion transport</keyword>
<evidence type="ECO:0000256" key="5">
    <source>
        <dbReference type="ARBA" id="ARBA00023136"/>
    </source>
</evidence>
<comment type="function">
    <text evidence="7">F(1)F(0) ATP synthase produces ATP from ADP in the presence of a proton or sodium gradient. F-type ATPases consist of two structural domains, F(1) containing the extramembraneous catalytic core and F(0) containing the membrane proton channel, linked together by a central stalk and a peripheral stalk. During catalysis, ATP synthesis in the catalytic domain of F(1) is coupled via a rotary mechanism of the central stalk subunits to proton translocation.</text>
</comment>
<dbReference type="InterPro" id="IPR026015">
    <property type="entry name" value="ATP_synth_OSCP/delta_N_sf"/>
</dbReference>
<dbReference type="SUPFAM" id="SSF47928">
    <property type="entry name" value="N-terminal domain of the delta subunit of the F1F0-ATP synthase"/>
    <property type="match status" value="1"/>
</dbReference>
<dbReference type="InterPro" id="IPR000711">
    <property type="entry name" value="ATPase_OSCP/dsu"/>
</dbReference>
<evidence type="ECO:0000256" key="7">
    <source>
        <dbReference type="HAMAP-Rule" id="MF_01416"/>
    </source>
</evidence>
<keyword evidence="4 7" id="KW-0406">Ion transport</keyword>
<keyword evidence="9" id="KW-1185">Reference proteome</keyword>
<evidence type="ECO:0000313" key="8">
    <source>
        <dbReference type="EMBL" id="BBO33672.1"/>
    </source>
</evidence>
<dbReference type="PANTHER" id="PTHR11910">
    <property type="entry name" value="ATP SYNTHASE DELTA CHAIN"/>
    <property type="match status" value="1"/>
</dbReference>
<name>A0A5K7XCH9_9BACT</name>
<sequence length="214" mass="23680">MSEFIHADRDQENVFDVDAERLARVYAEAGLNAAGSIAEQESVVEELEAVVRDVLSVDPRVGEIFSSELIGSDEKVGMLDRILGKQASPKTLNLLKVMARHGRLGLLRDVAKAARKMWQQRSGRIPVELETANQLDATLEKEILTAFGGVLGADPIVTQRVNPELIAGFVIRVGDRVYDGSVRTRLERMRLAMIERAVDAIQKTPQRFVDKTTA</sequence>
<keyword evidence="7" id="KW-0139">CF(1)</keyword>
<comment type="subcellular location">
    <subcellularLocation>
        <location evidence="7">Cell membrane</location>
        <topology evidence="7">Peripheral membrane protein</topology>
    </subcellularLocation>
    <subcellularLocation>
        <location evidence="1">Membrane</location>
    </subcellularLocation>
</comment>
<dbReference type="Pfam" id="PF00213">
    <property type="entry name" value="OSCP"/>
    <property type="match status" value="1"/>
</dbReference>
<dbReference type="HAMAP" id="MF_01416">
    <property type="entry name" value="ATP_synth_delta_bact"/>
    <property type="match status" value="1"/>
</dbReference>
<evidence type="ECO:0000256" key="4">
    <source>
        <dbReference type="ARBA" id="ARBA00023065"/>
    </source>
</evidence>
<comment type="similarity">
    <text evidence="7">Belongs to the ATPase delta chain family.</text>
</comment>
<comment type="function">
    <text evidence="7">This protein is part of the stalk that links CF(0) to CF(1). It either transmits conformational changes from CF(0) to CF(1) or is implicated in proton conduction.</text>
</comment>
<dbReference type="RefSeq" id="WP_152099399.1">
    <property type="nucleotide sequence ID" value="NZ_AP021861.1"/>
</dbReference>
<keyword evidence="6 7" id="KW-0066">ATP synthesis</keyword>
<dbReference type="NCBIfam" id="TIGR01145">
    <property type="entry name" value="ATP_synt_delta"/>
    <property type="match status" value="1"/>
</dbReference>
<evidence type="ECO:0000256" key="6">
    <source>
        <dbReference type="ARBA" id="ARBA00023310"/>
    </source>
</evidence>
<dbReference type="PRINTS" id="PR00125">
    <property type="entry name" value="ATPASEDELTA"/>
</dbReference>
<keyword evidence="2 7" id="KW-0813">Transport</keyword>
<organism evidence="8 9">
    <name type="scientific">Lacipirellula parvula</name>
    <dbReference type="NCBI Taxonomy" id="2650471"/>
    <lineage>
        <taxon>Bacteria</taxon>
        <taxon>Pseudomonadati</taxon>
        <taxon>Planctomycetota</taxon>
        <taxon>Planctomycetia</taxon>
        <taxon>Pirellulales</taxon>
        <taxon>Lacipirellulaceae</taxon>
        <taxon>Lacipirellula</taxon>
    </lineage>
</organism>
<proteinExistence type="inferred from homology"/>
<dbReference type="Gene3D" id="1.10.520.20">
    <property type="entry name" value="N-terminal domain of the delta subunit of the F1F0-ATP synthase"/>
    <property type="match status" value="1"/>
</dbReference>
<evidence type="ECO:0000256" key="3">
    <source>
        <dbReference type="ARBA" id="ARBA00022781"/>
    </source>
</evidence>
<dbReference type="KEGG" id="lpav:PLANPX_3284"/>
<dbReference type="Proteomes" id="UP000326837">
    <property type="component" value="Chromosome"/>
</dbReference>
<dbReference type="GO" id="GO:0046933">
    <property type="term" value="F:proton-transporting ATP synthase activity, rotational mechanism"/>
    <property type="evidence" value="ECO:0007669"/>
    <property type="project" value="UniProtKB-UniRule"/>
</dbReference>
<dbReference type="AlphaFoldDB" id="A0A5K7XCH9"/>
<accession>A0A5K7XCH9</accession>
<keyword evidence="7" id="KW-1003">Cell membrane</keyword>
<keyword evidence="8" id="KW-0378">Hydrolase</keyword>
<gene>
    <name evidence="7" type="primary">atpH</name>
    <name evidence="8" type="ORF">PLANPX_3284</name>
</gene>
<dbReference type="GO" id="GO:0005886">
    <property type="term" value="C:plasma membrane"/>
    <property type="evidence" value="ECO:0007669"/>
    <property type="project" value="UniProtKB-SubCell"/>
</dbReference>
<evidence type="ECO:0000313" key="9">
    <source>
        <dbReference type="Proteomes" id="UP000326837"/>
    </source>
</evidence>